<evidence type="ECO:0000256" key="4">
    <source>
        <dbReference type="SAM" id="SignalP"/>
    </source>
</evidence>
<comment type="similarity">
    <text evidence="2">Belongs to the GCF family.</text>
</comment>
<feature type="domain" description="GCF C-terminal" evidence="5">
    <location>
        <begin position="3"/>
        <end position="122"/>
    </location>
</feature>
<evidence type="ECO:0000313" key="6">
    <source>
        <dbReference type="EMBL" id="KAK3239221.1"/>
    </source>
</evidence>
<evidence type="ECO:0000256" key="3">
    <source>
        <dbReference type="ARBA" id="ARBA00023242"/>
    </source>
</evidence>
<dbReference type="GO" id="GO:0005634">
    <property type="term" value="C:nucleus"/>
    <property type="evidence" value="ECO:0007669"/>
    <property type="project" value="UniProtKB-SubCell"/>
</dbReference>
<dbReference type="InterPro" id="IPR022783">
    <property type="entry name" value="GCFC_dom"/>
</dbReference>
<evidence type="ECO:0000313" key="7">
    <source>
        <dbReference type="Proteomes" id="UP001190700"/>
    </source>
</evidence>
<dbReference type="Proteomes" id="UP001190700">
    <property type="component" value="Unassembled WGS sequence"/>
</dbReference>
<feature type="chain" id="PRO_5042144802" description="GCF C-terminal domain-containing protein" evidence="4">
    <location>
        <begin position="25"/>
        <end position="280"/>
    </location>
</feature>
<dbReference type="GO" id="GO:0003677">
    <property type="term" value="F:DNA binding"/>
    <property type="evidence" value="ECO:0007669"/>
    <property type="project" value="InterPro"/>
</dbReference>
<gene>
    <name evidence="6" type="ORF">CYMTET_50841</name>
</gene>
<sequence length="280" mass="30484">MSAPALFAPFVRLELLHWCPLYTAAPLDGMQWYSQLVDYGMPGPGEAAPAAADLDENLVPEIMRKVVLPIVQHSVDCWDPLSSRQTESLCACMRELLIYVNPEDDVVQELLETAYKRMVSAAEEVVLPSWPPQAMSVTAGASELAARRFGTAVRLIKNLAAWDMDSAAGKEQIIPRQQLIHLAVDNLVAHRMGPHLMTLAPQDAVFRCERLISALPESWFADGLPANAAILRDALVVASRPLMGPGAAARGTDTGRRLMKLLGRVGEHSVAKQVAKAYGI</sequence>
<dbReference type="Pfam" id="PF07842">
    <property type="entry name" value="GCFC"/>
    <property type="match status" value="1"/>
</dbReference>
<organism evidence="6 7">
    <name type="scientific">Cymbomonas tetramitiformis</name>
    <dbReference type="NCBI Taxonomy" id="36881"/>
    <lineage>
        <taxon>Eukaryota</taxon>
        <taxon>Viridiplantae</taxon>
        <taxon>Chlorophyta</taxon>
        <taxon>Pyramimonadophyceae</taxon>
        <taxon>Pyramimonadales</taxon>
        <taxon>Pyramimonadaceae</taxon>
        <taxon>Cymbomonas</taxon>
    </lineage>
</organism>
<keyword evidence="3" id="KW-0539">Nucleus</keyword>
<dbReference type="PANTHER" id="PTHR12214:SF0">
    <property type="entry name" value="LD29489P"/>
    <property type="match status" value="1"/>
</dbReference>
<dbReference type="AlphaFoldDB" id="A0AAE0BME3"/>
<feature type="signal peptide" evidence="4">
    <location>
        <begin position="1"/>
        <end position="24"/>
    </location>
</feature>
<comment type="subcellular location">
    <subcellularLocation>
        <location evidence="1">Nucleus</location>
    </subcellularLocation>
</comment>
<comment type="caution">
    <text evidence="6">The sequence shown here is derived from an EMBL/GenBank/DDBJ whole genome shotgun (WGS) entry which is preliminary data.</text>
</comment>
<dbReference type="InterPro" id="IPR012890">
    <property type="entry name" value="GCFC2-like"/>
</dbReference>
<evidence type="ECO:0000256" key="1">
    <source>
        <dbReference type="ARBA" id="ARBA00004123"/>
    </source>
</evidence>
<dbReference type="GO" id="GO:0000398">
    <property type="term" value="P:mRNA splicing, via spliceosome"/>
    <property type="evidence" value="ECO:0007669"/>
    <property type="project" value="InterPro"/>
</dbReference>
<name>A0AAE0BME3_9CHLO</name>
<proteinExistence type="inferred from homology"/>
<accession>A0AAE0BME3</accession>
<keyword evidence="7" id="KW-1185">Reference proteome</keyword>
<protein>
    <recommendedName>
        <fullName evidence="5">GCF C-terminal domain-containing protein</fullName>
    </recommendedName>
</protein>
<reference evidence="6 7" key="1">
    <citation type="journal article" date="2015" name="Genome Biol. Evol.">
        <title>Comparative Genomics of a Bacterivorous Green Alga Reveals Evolutionary Causalities and Consequences of Phago-Mixotrophic Mode of Nutrition.</title>
        <authorList>
            <person name="Burns J.A."/>
            <person name="Paasch A."/>
            <person name="Narechania A."/>
            <person name="Kim E."/>
        </authorList>
    </citation>
    <scope>NUCLEOTIDE SEQUENCE [LARGE SCALE GENOMIC DNA]</scope>
    <source>
        <strain evidence="6 7">PLY_AMNH</strain>
    </source>
</reference>
<evidence type="ECO:0000259" key="5">
    <source>
        <dbReference type="Pfam" id="PF07842"/>
    </source>
</evidence>
<dbReference type="EMBL" id="LGRX02033990">
    <property type="protein sequence ID" value="KAK3239221.1"/>
    <property type="molecule type" value="Genomic_DNA"/>
</dbReference>
<dbReference type="PANTHER" id="PTHR12214">
    <property type="entry name" value="GC-RICH SEQUENCE DNA-BINDING FACTOR"/>
    <property type="match status" value="1"/>
</dbReference>
<evidence type="ECO:0000256" key="2">
    <source>
        <dbReference type="ARBA" id="ARBA00010801"/>
    </source>
</evidence>
<keyword evidence="4" id="KW-0732">Signal</keyword>